<evidence type="ECO:0000313" key="2">
    <source>
        <dbReference type="Proteomes" id="UP000785679"/>
    </source>
</evidence>
<organism evidence="1 2">
    <name type="scientific">Halteria grandinella</name>
    <dbReference type="NCBI Taxonomy" id="5974"/>
    <lineage>
        <taxon>Eukaryota</taxon>
        <taxon>Sar</taxon>
        <taxon>Alveolata</taxon>
        <taxon>Ciliophora</taxon>
        <taxon>Intramacronucleata</taxon>
        <taxon>Spirotrichea</taxon>
        <taxon>Stichotrichia</taxon>
        <taxon>Sporadotrichida</taxon>
        <taxon>Halteriidae</taxon>
        <taxon>Halteria</taxon>
    </lineage>
</organism>
<proteinExistence type="predicted"/>
<dbReference type="OrthoDB" id="10689209at2759"/>
<dbReference type="Proteomes" id="UP000785679">
    <property type="component" value="Unassembled WGS sequence"/>
</dbReference>
<name>A0A8J8NW49_HALGN</name>
<sequence>MFLMQQQTKDFQRNHQLSTYLQGSSTNDLSQAANQQILSMPRYSFPKLTNHYQQQQALIQKQSQPISGGRVLNRVKMTKEQVLEKKHQLMLIMDKLIKTKKRETQTPLIGAQKRYAKESAAYVGVKTHAYQQEVQKLDDSELNKTEENHEDSFERQQQRIRKIKQLEEEKLKNKRVLTSQERIFRTKQRPLHPSQNFDVQRRELERKLEQGYTFQELASMYKMDAKLRRQLESLNNQIKESGSLIKFLDENQEKQRKLVPDSSQKFIQNTNGTFESQTMPSPIKAIDVTMKIHSIEKAMTSKLRQYAAVRQLEKAGEEIPYELQTEAVRKRTLLLKEKQIPRSNKRSISVLQQTDLIQRQIAIAKEQPHQFTNFLRRGHGSQQQLYQSPPSSSAHHESYYFNQTQNRPQTVVSVFNNLDSPQQLKIPPHRKHSGARRQTMHTITRRIIEKEEETSESVQQPPATLFRQLSTILPISQTAFHEAIDLDQSVPHNESMYSGTKQNTAYLNGDMPSFAKPTTAARAQRSGNRRIVVVGQSPTSEKSAYSIKCMPCRKQSLFEAQSRLTLNTAQKHETRDTTSANGEEISKKVETQINQLIEVCCEEDLKRQTRDTEMITEHHKELLHINALNKHLGQVLDRYMDAVKVQGNDRAMQKTSAMLKGNSKKTSLRTEEQPPVELNDVLKEYILKNKSDYENFMEPDVLKNYVDESRRCTMFVSSMKKRIWRPDKYRVNSRKNSVISLYE</sequence>
<comment type="caution">
    <text evidence="1">The sequence shown here is derived from an EMBL/GenBank/DDBJ whole genome shotgun (WGS) entry which is preliminary data.</text>
</comment>
<accession>A0A8J8NW49</accession>
<evidence type="ECO:0000313" key="1">
    <source>
        <dbReference type="EMBL" id="TNV82906.1"/>
    </source>
</evidence>
<reference evidence="1" key="1">
    <citation type="submission" date="2019-06" db="EMBL/GenBank/DDBJ databases">
        <authorList>
            <person name="Zheng W."/>
        </authorList>
    </citation>
    <scope>NUCLEOTIDE SEQUENCE</scope>
    <source>
        <strain evidence="1">QDHG01</strain>
    </source>
</reference>
<protein>
    <submittedName>
        <fullName evidence="1">Uncharacterized protein</fullName>
    </submittedName>
</protein>
<keyword evidence="2" id="KW-1185">Reference proteome</keyword>
<dbReference type="AlphaFoldDB" id="A0A8J8NW49"/>
<gene>
    <name evidence="1" type="ORF">FGO68_gene5747</name>
</gene>
<dbReference type="EMBL" id="RRYP01004381">
    <property type="protein sequence ID" value="TNV82906.1"/>
    <property type="molecule type" value="Genomic_DNA"/>
</dbReference>